<feature type="transmembrane region" description="Helical" evidence="1">
    <location>
        <begin position="20"/>
        <end position="42"/>
    </location>
</feature>
<keyword evidence="1" id="KW-0472">Membrane</keyword>
<reference evidence="3" key="1">
    <citation type="journal article" date="2017" name="bioRxiv">
        <title>Comparative analysis of the genomes of Stylophora pistillata and Acropora digitifera provides evidence for extensive differences between species of corals.</title>
        <authorList>
            <person name="Voolstra C.R."/>
            <person name="Li Y."/>
            <person name="Liew Y.J."/>
            <person name="Baumgarten S."/>
            <person name="Zoccola D."/>
            <person name="Flot J.-F."/>
            <person name="Tambutte S."/>
            <person name="Allemand D."/>
            <person name="Aranda M."/>
        </authorList>
    </citation>
    <scope>NUCLEOTIDE SEQUENCE [LARGE SCALE GENOMIC DNA]</scope>
</reference>
<keyword evidence="3" id="KW-1185">Reference proteome</keyword>
<dbReference type="Proteomes" id="UP000225706">
    <property type="component" value="Unassembled WGS sequence"/>
</dbReference>
<name>A0A2B4SK88_STYPI</name>
<accession>A0A2B4SK88</accession>
<evidence type="ECO:0000313" key="3">
    <source>
        <dbReference type="Proteomes" id="UP000225706"/>
    </source>
</evidence>
<evidence type="ECO:0000256" key="1">
    <source>
        <dbReference type="SAM" id="Phobius"/>
    </source>
</evidence>
<keyword evidence="1" id="KW-0812">Transmembrane</keyword>
<evidence type="ECO:0000313" key="2">
    <source>
        <dbReference type="EMBL" id="PFX28835.1"/>
    </source>
</evidence>
<dbReference type="AlphaFoldDB" id="A0A2B4SK88"/>
<proteinExistence type="predicted"/>
<gene>
    <name evidence="2" type="ORF">AWC38_SpisGene6439</name>
</gene>
<organism evidence="2 3">
    <name type="scientific">Stylophora pistillata</name>
    <name type="common">Smooth cauliflower coral</name>
    <dbReference type="NCBI Taxonomy" id="50429"/>
    <lineage>
        <taxon>Eukaryota</taxon>
        <taxon>Metazoa</taxon>
        <taxon>Cnidaria</taxon>
        <taxon>Anthozoa</taxon>
        <taxon>Hexacorallia</taxon>
        <taxon>Scleractinia</taxon>
        <taxon>Astrocoeniina</taxon>
        <taxon>Pocilloporidae</taxon>
        <taxon>Stylophora</taxon>
    </lineage>
</organism>
<keyword evidence="1" id="KW-1133">Transmembrane helix</keyword>
<sequence>MDLKDEFRSLDPYMRRRVRFVTIFCGVWGGVLVLTAAGFQICKPWMDKVRLQREALVTTNLEDTKDGDLLTT</sequence>
<protein>
    <submittedName>
        <fullName evidence="2">Uncharacterized protein</fullName>
    </submittedName>
</protein>
<comment type="caution">
    <text evidence="2">The sequence shown here is derived from an EMBL/GenBank/DDBJ whole genome shotgun (WGS) entry which is preliminary data.</text>
</comment>
<dbReference type="EMBL" id="LSMT01000076">
    <property type="protein sequence ID" value="PFX28835.1"/>
    <property type="molecule type" value="Genomic_DNA"/>
</dbReference>